<evidence type="ECO:0000313" key="3">
    <source>
        <dbReference type="Proteomes" id="UP001596379"/>
    </source>
</evidence>
<feature type="transmembrane region" description="Helical" evidence="1">
    <location>
        <begin position="79"/>
        <end position="97"/>
    </location>
</feature>
<keyword evidence="3" id="KW-1185">Reference proteome</keyword>
<feature type="transmembrane region" description="Helical" evidence="1">
    <location>
        <begin position="109"/>
        <end position="132"/>
    </location>
</feature>
<dbReference type="Pfam" id="PF10754">
    <property type="entry name" value="DUF2569"/>
    <property type="match status" value="1"/>
</dbReference>
<evidence type="ECO:0000313" key="2">
    <source>
        <dbReference type="EMBL" id="MFC7297542.1"/>
    </source>
</evidence>
<accession>A0ABW2J322</accession>
<reference evidence="3" key="1">
    <citation type="journal article" date="2019" name="Int. J. Syst. Evol. Microbiol.">
        <title>The Global Catalogue of Microorganisms (GCM) 10K type strain sequencing project: providing services to taxonomists for standard genome sequencing and annotation.</title>
        <authorList>
            <consortium name="The Broad Institute Genomics Platform"/>
            <consortium name="The Broad Institute Genome Sequencing Center for Infectious Disease"/>
            <person name="Wu L."/>
            <person name="Ma J."/>
        </authorList>
    </citation>
    <scope>NUCLEOTIDE SEQUENCE [LARGE SCALE GENOMIC DNA]</scope>
    <source>
        <strain evidence="3">CCUG 36956</strain>
    </source>
</reference>
<sequence>MSDVAASPALSEAPPSEPCGIGGWLLLPALAMALSPLRIAYDFYQNFFPILRPSLWLALLSTKSGMYNPPLALLLSWEIIVNILLLALTLWLAFLFFKKQKQVPTLYVGWLVLICILQMADIFFASFVPALAQQQNGSLYVELIKTLIASAIWIPYFLKSKRVKNTFVNDAEIKWPGSTWP</sequence>
<name>A0ABW2J322_9BURK</name>
<dbReference type="InterPro" id="IPR019690">
    <property type="entry name" value="DUF2569"/>
</dbReference>
<dbReference type="RefSeq" id="WP_382232685.1">
    <property type="nucleotide sequence ID" value="NZ_JBHTCC010000001.1"/>
</dbReference>
<comment type="caution">
    <text evidence="2">The sequence shown here is derived from an EMBL/GenBank/DDBJ whole genome shotgun (WGS) entry which is preliminary data.</text>
</comment>
<protein>
    <submittedName>
        <fullName evidence="2">DUF2569 domain-containing protein</fullName>
    </submittedName>
</protein>
<keyword evidence="1" id="KW-0472">Membrane</keyword>
<evidence type="ECO:0000256" key="1">
    <source>
        <dbReference type="SAM" id="Phobius"/>
    </source>
</evidence>
<organism evidence="2 3">
    <name type="scientific">Herminiimonas aquatilis</name>
    <dbReference type="NCBI Taxonomy" id="345342"/>
    <lineage>
        <taxon>Bacteria</taxon>
        <taxon>Pseudomonadati</taxon>
        <taxon>Pseudomonadota</taxon>
        <taxon>Betaproteobacteria</taxon>
        <taxon>Burkholderiales</taxon>
        <taxon>Oxalobacteraceae</taxon>
        <taxon>Herminiimonas</taxon>
    </lineage>
</organism>
<gene>
    <name evidence="2" type="ORF">ACFQO0_03720</name>
</gene>
<keyword evidence="1" id="KW-1133">Transmembrane helix</keyword>
<proteinExistence type="predicted"/>
<feature type="transmembrane region" description="Helical" evidence="1">
    <location>
        <begin position="138"/>
        <end position="158"/>
    </location>
</feature>
<dbReference type="Proteomes" id="UP001596379">
    <property type="component" value="Unassembled WGS sequence"/>
</dbReference>
<keyword evidence="1" id="KW-0812">Transmembrane</keyword>
<dbReference type="EMBL" id="JBHTCC010000001">
    <property type="protein sequence ID" value="MFC7297542.1"/>
    <property type="molecule type" value="Genomic_DNA"/>
</dbReference>